<dbReference type="AlphaFoldDB" id="A0A147JSN6"/>
<sequence>MGCVSPDGRPTESGKKLLQAAVESRTPEEIAEETKLPLFRVRSGLRDLTEAGYLREEGGRYLLTDSGKEALRKAGVVV</sequence>
<dbReference type="InterPro" id="IPR036388">
    <property type="entry name" value="WH-like_DNA-bd_sf"/>
</dbReference>
<dbReference type="SUPFAM" id="SSF46785">
    <property type="entry name" value="Winged helix' DNA-binding domain"/>
    <property type="match status" value="1"/>
</dbReference>
<comment type="caution">
    <text evidence="1">The sequence shown here is derived from an EMBL/GenBank/DDBJ whole genome shotgun (WGS) entry which is preliminary data.</text>
</comment>
<evidence type="ECO:0000313" key="1">
    <source>
        <dbReference type="EMBL" id="KUO39516.1"/>
    </source>
</evidence>
<reference evidence="1 2" key="1">
    <citation type="journal article" date="2016" name="Nat. Microbiol.">
        <title>Genomic inference of the metabolism of cosmopolitan subsurface Archaea, Hadesarchaea.</title>
        <authorList>
            <person name="Baker B.J."/>
            <person name="Saw J.H."/>
            <person name="Lind A.E."/>
            <person name="Lazar C.S."/>
            <person name="Hinrichs K.-U."/>
            <person name="Teske A.P."/>
            <person name="Ettema T.J."/>
        </authorList>
    </citation>
    <scope>NUCLEOTIDE SEQUENCE [LARGE SCALE GENOMIC DNA]</scope>
</reference>
<dbReference type="Proteomes" id="UP000074294">
    <property type="component" value="Unassembled WGS sequence"/>
</dbReference>
<organism evidence="1 2">
    <name type="scientific">Hadarchaeum yellowstonense</name>
    <dbReference type="NCBI Taxonomy" id="1776334"/>
    <lineage>
        <taxon>Archaea</taxon>
        <taxon>Methanobacteriati</taxon>
        <taxon>Candidatus Hadarchaeota</taxon>
        <taxon>Candidatus Hadarchaeia</taxon>
        <taxon>Candidatus Hadarchaeales</taxon>
        <taxon>Candidatus Hadarchaeaceae</taxon>
        <taxon>Candidatus Hadarchaeum</taxon>
    </lineage>
</organism>
<dbReference type="STRING" id="1776334.APZ16_00270"/>
<name>A0A147JSN6_HADYE</name>
<accession>A0A147JSN6</accession>
<evidence type="ECO:0000313" key="2">
    <source>
        <dbReference type="Proteomes" id="UP000074294"/>
    </source>
</evidence>
<proteinExistence type="predicted"/>
<gene>
    <name evidence="1" type="ORF">APZ16_00270</name>
</gene>
<dbReference type="InterPro" id="IPR036390">
    <property type="entry name" value="WH_DNA-bd_sf"/>
</dbReference>
<protein>
    <recommendedName>
        <fullName evidence="3">ArnR1-like winged helix-turn-helix domain-containing protein</fullName>
    </recommendedName>
</protein>
<evidence type="ECO:0008006" key="3">
    <source>
        <dbReference type="Google" id="ProtNLM"/>
    </source>
</evidence>
<dbReference type="EMBL" id="LQMQ01000062">
    <property type="protein sequence ID" value="KUO39516.1"/>
    <property type="molecule type" value="Genomic_DNA"/>
</dbReference>
<dbReference type="Gene3D" id="1.10.10.10">
    <property type="entry name" value="Winged helix-like DNA-binding domain superfamily/Winged helix DNA-binding domain"/>
    <property type="match status" value="1"/>
</dbReference>